<accession>A0A9K3P363</accession>
<dbReference type="Gramene" id="mRNA:HanXRQr2_Chr01g0016611">
    <property type="protein sequence ID" value="CDS:HanXRQr2_Chr01g0016611.1"/>
    <property type="gene ID" value="HanXRQr2_Chr01g0016611"/>
</dbReference>
<gene>
    <name evidence="1" type="ORF">HanXRQr2_Chr01g0016611</name>
</gene>
<dbReference type="EMBL" id="MNCJ02000316">
    <property type="protein sequence ID" value="KAF5821660.1"/>
    <property type="molecule type" value="Genomic_DNA"/>
</dbReference>
<name>A0A9K3P363_HELAN</name>
<sequence length="56" mass="6032">MRSYYFIQSFFVSSIGGFCLPPVDAYRMGANLKSDSTDCISASVTSVDVFGGILLP</sequence>
<organism evidence="1 2">
    <name type="scientific">Helianthus annuus</name>
    <name type="common">Common sunflower</name>
    <dbReference type="NCBI Taxonomy" id="4232"/>
    <lineage>
        <taxon>Eukaryota</taxon>
        <taxon>Viridiplantae</taxon>
        <taxon>Streptophyta</taxon>
        <taxon>Embryophyta</taxon>
        <taxon>Tracheophyta</taxon>
        <taxon>Spermatophyta</taxon>
        <taxon>Magnoliopsida</taxon>
        <taxon>eudicotyledons</taxon>
        <taxon>Gunneridae</taxon>
        <taxon>Pentapetalae</taxon>
        <taxon>asterids</taxon>
        <taxon>campanulids</taxon>
        <taxon>Asterales</taxon>
        <taxon>Asteraceae</taxon>
        <taxon>Asteroideae</taxon>
        <taxon>Heliantheae alliance</taxon>
        <taxon>Heliantheae</taxon>
        <taxon>Helianthus</taxon>
    </lineage>
</organism>
<reference evidence="1" key="1">
    <citation type="journal article" date="2017" name="Nature">
        <title>The sunflower genome provides insights into oil metabolism, flowering and Asterid evolution.</title>
        <authorList>
            <person name="Badouin H."/>
            <person name="Gouzy J."/>
            <person name="Grassa C.J."/>
            <person name="Murat F."/>
            <person name="Staton S.E."/>
            <person name="Cottret L."/>
            <person name="Lelandais-Briere C."/>
            <person name="Owens G.L."/>
            <person name="Carrere S."/>
            <person name="Mayjonade B."/>
            <person name="Legrand L."/>
            <person name="Gill N."/>
            <person name="Kane N.C."/>
            <person name="Bowers J.E."/>
            <person name="Hubner S."/>
            <person name="Bellec A."/>
            <person name="Berard A."/>
            <person name="Berges H."/>
            <person name="Blanchet N."/>
            <person name="Boniface M.C."/>
            <person name="Brunel D."/>
            <person name="Catrice O."/>
            <person name="Chaidir N."/>
            <person name="Claudel C."/>
            <person name="Donnadieu C."/>
            <person name="Faraut T."/>
            <person name="Fievet G."/>
            <person name="Helmstetter N."/>
            <person name="King M."/>
            <person name="Knapp S.J."/>
            <person name="Lai Z."/>
            <person name="Le Paslier M.C."/>
            <person name="Lippi Y."/>
            <person name="Lorenzon L."/>
            <person name="Mandel J.R."/>
            <person name="Marage G."/>
            <person name="Marchand G."/>
            <person name="Marquand E."/>
            <person name="Bret-Mestries E."/>
            <person name="Morien E."/>
            <person name="Nambeesan S."/>
            <person name="Nguyen T."/>
            <person name="Pegot-Espagnet P."/>
            <person name="Pouilly N."/>
            <person name="Raftis F."/>
            <person name="Sallet E."/>
            <person name="Schiex T."/>
            <person name="Thomas J."/>
            <person name="Vandecasteele C."/>
            <person name="Vares D."/>
            <person name="Vear F."/>
            <person name="Vautrin S."/>
            <person name="Crespi M."/>
            <person name="Mangin B."/>
            <person name="Burke J.M."/>
            <person name="Salse J."/>
            <person name="Munos S."/>
            <person name="Vincourt P."/>
            <person name="Rieseberg L.H."/>
            <person name="Langlade N.B."/>
        </authorList>
    </citation>
    <scope>NUCLEOTIDE SEQUENCE</scope>
    <source>
        <tissue evidence="1">Leaves</tissue>
    </source>
</reference>
<comment type="caution">
    <text evidence="1">The sequence shown here is derived from an EMBL/GenBank/DDBJ whole genome shotgun (WGS) entry which is preliminary data.</text>
</comment>
<proteinExistence type="predicted"/>
<keyword evidence="2" id="KW-1185">Reference proteome</keyword>
<protein>
    <submittedName>
        <fullName evidence="1">Uncharacterized protein</fullName>
    </submittedName>
</protein>
<reference evidence="1" key="2">
    <citation type="submission" date="2020-06" db="EMBL/GenBank/DDBJ databases">
        <title>Helianthus annuus Genome sequencing and assembly Release 2.</title>
        <authorList>
            <person name="Gouzy J."/>
            <person name="Langlade N."/>
            <person name="Munos S."/>
        </authorList>
    </citation>
    <scope>NUCLEOTIDE SEQUENCE</scope>
    <source>
        <tissue evidence="1">Leaves</tissue>
    </source>
</reference>
<evidence type="ECO:0000313" key="1">
    <source>
        <dbReference type="EMBL" id="KAF5821660.1"/>
    </source>
</evidence>
<dbReference type="Proteomes" id="UP000215914">
    <property type="component" value="Unassembled WGS sequence"/>
</dbReference>
<evidence type="ECO:0000313" key="2">
    <source>
        <dbReference type="Proteomes" id="UP000215914"/>
    </source>
</evidence>
<dbReference type="AlphaFoldDB" id="A0A9K3P363"/>